<protein>
    <submittedName>
        <fullName evidence="3">DUF1254 domain-containing protein</fullName>
    </submittedName>
</protein>
<feature type="domain" description="DUF1214" evidence="1">
    <location>
        <begin position="345"/>
        <end position="451"/>
    </location>
</feature>
<dbReference type="SUPFAM" id="SSF160935">
    <property type="entry name" value="VPA0735-like"/>
    <property type="match status" value="1"/>
</dbReference>
<dbReference type="Gene3D" id="1.10.3360.10">
    <property type="entry name" value="VPA0735-like domain"/>
    <property type="match status" value="1"/>
</dbReference>
<sequence>MTMDTIAAEAARYEFQSGFPTAETASQAYDAADFSRAVQAYKFFYPTVSGAAIVRGNEQIGVVANKVFGILDCAPAQLVFTANSDTPYGPLMLDLAASPLVVELAPGPLIVCSMDVNQRWVADMGLPGPDAGQGGKHLLVGPDYRGELPKAGYFVHRASSNRQIVGVRSLPVGGDVPAAKERLKTIKVYPLQPVAGWTEPRWLDVTGKEQDTTPLAWEDNLQFWQVLHDTLQQEPLFDGYHNEYGELAALGIEKGQPFAPDARMKAILAKAAVVANAQMRVQSFGDRRPDRLPWPDRQWQWAALRYEDGDFNTQQHLDLEAREKWFFQAVGASPAMFRRDAQAGSLYWLGLRDAAGAYLDGGRSYRLAVPLPVPGKLFWSLTVYDSASRSQVQTPQGKAALRSLFELKDATGSSVDLHFGPDRPQGRAADRWIQTLPGKGWFAYFRIYGPQAPAFDGSWKPGDFELLAKG</sequence>
<dbReference type="AlphaFoldDB" id="A0A848H3J0"/>
<dbReference type="InterPro" id="IPR037049">
    <property type="entry name" value="DUF1214_C_sf"/>
</dbReference>
<keyword evidence="4" id="KW-1185">Reference proteome</keyword>
<proteinExistence type="predicted"/>
<dbReference type="PANTHER" id="PTHR36509:SF3">
    <property type="entry name" value="SIGNAL PEPTIDE PROTEIN"/>
    <property type="match status" value="1"/>
</dbReference>
<dbReference type="InterPro" id="IPR010679">
    <property type="entry name" value="DUF1254"/>
</dbReference>
<evidence type="ECO:0000313" key="3">
    <source>
        <dbReference type="EMBL" id="NML44282.1"/>
    </source>
</evidence>
<dbReference type="Pfam" id="PF06742">
    <property type="entry name" value="DUF1214"/>
    <property type="match status" value="1"/>
</dbReference>
<dbReference type="Gene3D" id="2.60.40.1610">
    <property type="entry name" value="Domain of unknown function DUF1254"/>
    <property type="match status" value="1"/>
</dbReference>
<gene>
    <name evidence="3" type="ORF">HHL11_11010</name>
</gene>
<dbReference type="InterPro" id="IPR010621">
    <property type="entry name" value="DUF1214"/>
</dbReference>
<feature type="domain" description="DUF1254" evidence="2">
    <location>
        <begin position="77"/>
        <end position="190"/>
    </location>
</feature>
<name>A0A848H3J0_9BURK</name>
<dbReference type="RefSeq" id="WP_169418425.1">
    <property type="nucleotide sequence ID" value="NZ_JABBFX010000001.1"/>
</dbReference>
<organism evidence="3 4">
    <name type="scientific">Ramlibacter agri</name>
    <dbReference type="NCBI Taxonomy" id="2728837"/>
    <lineage>
        <taxon>Bacteria</taxon>
        <taxon>Pseudomonadati</taxon>
        <taxon>Pseudomonadota</taxon>
        <taxon>Betaproteobacteria</taxon>
        <taxon>Burkholderiales</taxon>
        <taxon>Comamonadaceae</taxon>
        <taxon>Ramlibacter</taxon>
    </lineage>
</organism>
<evidence type="ECO:0000313" key="4">
    <source>
        <dbReference type="Proteomes" id="UP000541185"/>
    </source>
</evidence>
<dbReference type="EMBL" id="JABBFX010000001">
    <property type="protein sequence ID" value="NML44282.1"/>
    <property type="molecule type" value="Genomic_DNA"/>
</dbReference>
<comment type="caution">
    <text evidence="3">The sequence shown here is derived from an EMBL/GenBank/DDBJ whole genome shotgun (WGS) entry which is preliminary data.</text>
</comment>
<dbReference type="Proteomes" id="UP000541185">
    <property type="component" value="Unassembled WGS sequence"/>
</dbReference>
<dbReference type="PANTHER" id="PTHR36509">
    <property type="entry name" value="BLL3101 PROTEIN"/>
    <property type="match status" value="1"/>
</dbReference>
<evidence type="ECO:0000259" key="1">
    <source>
        <dbReference type="Pfam" id="PF06742"/>
    </source>
</evidence>
<accession>A0A848H3J0</accession>
<evidence type="ECO:0000259" key="2">
    <source>
        <dbReference type="Pfam" id="PF06863"/>
    </source>
</evidence>
<dbReference type="Pfam" id="PF06863">
    <property type="entry name" value="DUF1254"/>
    <property type="match status" value="1"/>
</dbReference>
<dbReference type="Gene3D" id="2.60.120.600">
    <property type="entry name" value="Domain of unknown function DUF1214, C-terminal domain"/>
    <property type="match status" value="1"/>
</dbReference>
<reference evidence="3 4" key="1">
    <citation type="submission" date="2020-04" db="EMBL/GenBank/DDBJ databases">
        <title>Ramlibacter sp. G-1-2-2 isolated from soil.</title>
        <authorList>
            <person name="Dahal R.H."/>
        </authorList>
    </citation>
    <scope>NUCLEOTIDE SEQUENCE [LARGE SCALE GENOMIC DNA]</scope>
    <source>
        <strain evidence="3 4">G-1-2-2</strain>
    </source>
</reference>
<dbReference type="InterPro" id="IPR037050">
    <property type="entry name" value="DUF1254_sf"/>
</dbReference>